<accession>A0ACC0WA85</accession>
<organism evidence="1 2">
    <name type="scientific">Peronosclerospora sorghi</name>
    <dbReference type="NCBI Taxonomy" id="230839"/>
    <lineage>
        <taxon>Eukaryota</taxon>
        <taxon>Sar</taxon>
        <taxon>Stramenopiles</taxon>
        <taxon>Oomycota</taxon>
        <taxon>Peronosporomycetes</taxon>
        <taxon>Peronosporales</taxon>
        <taxon>Peronosporaceae</taxon>
        <taxon>Peronosclerospora</taxon>
    </lineage>
</organism>
<comment type="caution">
    <text evidence="1">The sequence shown here is derived from an EMBL/GenBank/DDBJ whole genome shotgun (WGS) entry which is preliminary data.</text>
</comment>
<dbReference type="Proteomes" id="UP001163321">
    <property type="component" value="Chromosome 3"/>
</dbReference>
<gene>
    <name evidence="1" type="ORF">PsorP6_008295</name>
</gene>
<protein>
    <submittedName>
        <fullName evidence="1">Uncharacterized protein</fullName>
    </submittedName>
</protein>
<name>A0ACC0WA85_9STRA</name>
<reference evidence="1 2" key="1">
    <citation type="journal article" date="2022" name="bioRxiv">
        <title>The genome of the oomycete Peronosclerospora sorghi, a cosmopolitan pathogen of maize and sorghum, is inflated with dispersed pseudogenes.</title>
        <authorList>
            <person name="Fletcher K."/>
            <person name="Martin F."/>
            <person name="Isakeit T."/>
            <person name="Cavanaugh K."/>
            <person name="Magill C."/>
            <person name="Michelmore R."/>
        </authorList>
    </citation>
    <scope>NUCLEOTIDE SEQUENCE [LARGE SCALE GENOMIC DNA]</scope>
    <source>
        <strain evidence="1">P6</strain>
    </source>
</reference>
<sequence>MKKHPPSQLLRQVLDAPAKIPENQPLVDELASSVDRKALVICELHGIYNSLIALLRLELKLVRKLRWLGKLLRMKLIRFFIKAAL</sequence>
<proteinExistence type="predicted"/>
<evidence type="ECO:0000313" key="2">
    <source>
        <dbReference type="Proteomes" id="UP001163321"/>
    </source>
</evidence>
<keyword evidence="2" id="KW-1185">Reference proteome</keyword>
<evidence type="ECO:0000313" key="1">
    <source>
        <dbReference type="EMBL" id="KAI9914941.1"/>
    </source>
</evidence>
<dbReference type="EMBL" id="CM047582">
    <property type="protein sequence ID" value="KAI9914941.1"/>
    <property type="molecule type" value="Genomic_DNA"/>
</dbReference>